<reference evidence="1 2" key="1">
    <citation type="submission" date="2016-11" db="EMBL/GenBank/DDBJ databases">
        <title>Study of marine rhodopsin-containing bacteria.</title>
        <authorList>
            <person name="Yoshizawa S."/>
            <person name="Kumagai Y."/>
            <person name="Kogure K."/>
        </authorList>
    </citation>
    <scope>NUCLEOTIDE SEQUENCE [LARGE SCALE GENOMIC DNA]</scope>
    <source>
        <strain evidence="1 2">SAORIC-28</strain>
    </source>
</reference>
<dbReference type="OrthoDB" id="7067777at2"/>
<sequence length="795" mass="87444">MQKSSYPSPTLRLETRTRPLRAAFLVAPDTLPADAFDALIETCQGAWGGGFWPIIPTDGETISDDYWRLLSLTDPDVVTAAFDLSDDLKRRIEVEIGPAHLEVRPVDPADSHPLVRTGWPIRPLASTGVFRHHQRQAHFFSSDTPLVWFEEQYLGGRPAPTFPARRFVQRNFGYPRASWPLAHELKSLPTREILLNEKSEAAVLAELTDVRCLHYRFLCREYAPTPFAPGYLPTPAHAVVVGDSVSDALRAWNRSVTSHPRGRVLWLPTSLANDAAFLDALRLWARDQMGRSSQGPHGLVIESATVAVDRLDALSEALGTIGSVSTESFDPASLPFSGEPSRTGHRPFRERLPLLSTSATAVVTNAEATASPVTPPVVVASDGDGGWMVDLDLVDDTTPARSVNVSPRWRLPRRPALVHPFLQQGAWPRAWRVVNGGLPSVSATVDHPTVTLRVPDPWAVANALLTTEEAQDAPTPRIGHVAASEQGRRFQAAVDLFGGIYKAGQVLGSSFWRKQLLRAAGDPVASREAQVAIARRLLDERGDRTAESLATELASKLNRTMRRAGDTVRKHDVKAAYHRAVREAYPDVPRDQRPSFEEEGWPDFEWLVEQGVFLQGTDLRCPSCSLSRWHPVDDLARTVRCPECLRPFALPADPGWFYQLNGLVRSAIADDAVLPLIDTAYALARDARTHARVWPPLDLREGYDAAPFTDLDVCILLDGRLVVGEVKSSASGFDDRQLATLATVAAAVAADEIVLAAPAETWTDDQEAGSIQVVRDALPMETHVRTLRLAPDPYF</sequence>
<keyword evidence="2" id="KW-1185">Reference proteome</keyword>
<gene>
    <name evidence="1" type="ORF">BSZ37_01995</name>
</gene>
<accession>A0A271IXP7</accession>
<dbReference type="RefSeq" id="WP_095508934.1">
    <property type="nucleotide sequence ID" value="NZ_MQWD01000001.1"/>
</dbReference>
<evidence type="ECO:0000313" key="2">
    <source>
        <dbReference type="Proteomes" id="UP000216339"/>
    </source>
</evidence>
<protein>
    <submittedName>
        <fullName evidence="1">Uncharacterized protein</fullName>
    </submittedName>
</protein>
<name>A0A271IXP7_9BACT</name>
<dbReference type="Proteomes" id="UP000216339">
    <property type="component" value="Unassembled WGS sequence"/>
</dbReference>
<comment type="caution">
    <text evidence="1">The sequence shown here is derived from an EMBL/GenBank/DDBJ whole genome shotgun (WGS) entry which is preliminary data.</text>
</comment>
<dbReference type="AlphaFoldDB" id="A0A271IXP7"/>
<proteinExistence type="predicted"/>
<evidence type="ECO:0000313" key="1">
    <source>
        <dbReference type="EMBL" id="PAP75299.1"/>
    </source>
</evidence>
<organism evidence="1 2">
    <name type="scientific">Rubrivirga marina</name>
    <dbReference type="NCBI Taxonomy" id="1196024"/>
    <lineage>
        <taxon>Bacteria</taxon>
        <taxon>Pseudomonadati</taxon>
        <taxon>Rhodothermota</taxon>
        <taxon>Rhodothermia</taxon>
        <taxon>Rhodothermales</taxon>
        <taxon>Rubricoccaceae</taxon>
        <taxon>Rubrivirga</taxon>
    </lineage>
</organism>
<dbReference type="EMBL" id="MQWD01000001">
    <property type="protein sequence ID" value="PAP75299.1"/>
    <property type="molecule type" value="Genomic_DNA"/>
</dbReference>